<accession>A0ACC1JP38</accession>
<evidence type="ECO:0000313" key="1">
    <source>
        <dbReference type="EMBL" id="KAJ2764552.1"/>
    </source>
</evidence>
<name>A0ACC1JP38_9FUNG</name>
<proteinExistence type="predicted"/>
<organism evidence="1 2">
    <name type="scientific">Coemansia nantahalensis</name>
    <dbReference type="NCBI Taxonomy" id="2789366"/>
    <lineage>
        <taxon>Eukaryota</taxon>
        <taxon>Fungi</taxon>
        <taxon>Fungi incertae sedis</taxon>
        <taxon>Zoopagomycota</taxon>
        <taxon>Kickxellomycotina</taxon>
        <taxon>Kickxellomycetes</taxon>
        <taxon>Kickxellales</taxon>
        <taxon>Kickxellaceae</taxon>
        <taxon>Coemansia</taxon>
    </lineage>
</organism>
<comment type="caution">
    <text evidence="1">The sequence shown here is derived from an EMBL/GenBank/DDBJ whole genome shotgun (WGS) entry which is preliminary data.</text>
</comment>
<dbReference type="Proteomes" id="UP001140234">
    <property type="component" value="Unassembled WGS sequence"/>
</dbReference>
<gene>
    <name evidence="1" type="primary">NOP7_1</name>
    <name evidence="1" type="ORF">IWQ57_005128</name>
</gene>
<protein>
    <submittedName>
        <fullName evidence="1">mRNA-binding ribosome synthesis protein nop7</fullName>
    </submittedName>
</protein>
<reference evidence="1" key="1">
    <citation type="submission" date="2022-07" db="EMBL/GenBank/DDBJ databases">
        <title>Phylogenomic reconstructions and comparative analyses of Kickxellomycotina fungi.</title>
        <authorList>
            <person name="Reynolds N.K."/>
            <person name="Stajich J.E."/>
            <person name="Barry K."/>
            <person name="Grigoriev I.V."/>
            <person name="Crous P."/>
            <person name="Smith M.E."/>
        </authorList>
    </citation>
    <scope>NUCLEOTIDE SEQUENCE</scope>
    <source>
        <strain evidence="1">CBS 109366</strain>
    </source>
</reference>
<dbReference type="EMBL" id="JANBUJ010002307">
    <property type="protein sequence ID" value="KAJ2764552.1"/>
    <property type="molecule type" value="Genomic_DNA"/>
</dbReference>
<evidence type="ECO:0000313" key="2">
    <source>
        <dbReference type="Proteomes" id="UP001140234"/>
    </source>
</evidence>
<feature type="non-terminal residue" evidence="1">
    <location>
        <position position="130"/>
    </location>
</feature>
<sequence length="130" mass="15245">MGKLKKKYSEGASRTYTTRNRALKKLQVTLADFRRLCILKGIYPVEPHSRKRANRGSTKLTTFYYTKDIQLLVSEPLILKFRQHKVFLRKLQRALGKLDYTRAQTLDANRPEYTLNHLVIERYPAFADAL</sequence>
<keyword evidence="2" id="KW-1185">Reference proteome</keyword>